<keyword evidence="3" id="KW-0238">DNA-binding</keyword>
<dbReference type="InterPro" id="IPR013325">
    <property type="entry name" value="RNA_pol_sigma_r2"/>
</dbReference>
<gene>
    <name evidence="6" type="ORF">Dsi01nite_019910</name>
</gene>
<dbReference type="SUPFAM" id="SSF88659">
    <property type="entry name" value="Sigma3 and sigma4 domains of RNA polymerase sigma factors"/>
    <property type="match status" value="2"/>
</dbReference>
<accession>A0A919PFL8</accession>
<dbReference type="CDD" id="cd07043">
    <property type="entry name" value="STAS_anti-anti-sigma_factors"/>
    <property type="match status" value="1"/>
</dbReference>
<dbReference type="Gene3D" id="3.30.750.24">
    <property type="entry name" value="STAS domain"/>
    <property type="match status" value="1"/>
</dbReference>
<evidence type="ECO:0000256" key="2">
    <source>
        <dbReference type="ARBA" id="ARBA00023082"/>
    </source>
</evidence>
<dbReference type="Pfam" id="PF04545">
    <property type="entry name" value="Sigma70_r4"/>
    <property type="match status" value="1"/>
</dbReference>
<dbReference type="Pfam" id="PF04539">
    <property type="entry name" value="Sigma70_r3"/>
    <property type="match status" value="1"/>
</dbReference>
<sequence length="375" mass="41297">MDLTVTVSTHEDGGLVELTGTLDFAAAPFVRHVMFELFDDGRHHIAVDVTRLRLLDAGAIRALLYLLRRAEQLGGGLHVAGATGAVLTALEITGVAKKLRAYDELDWPATGLERRVVPLDGAPAAHGLWPVEVTDLLSSLHRLAPQDPARVRLRDDIIERCLPAAYRLARRFHSDSINDLLQVAALGLVKAVDGFDAVRGVEFGTYATPTVIGEIKRHFRDRNAGIRLPRRLQELRLAANRARDDLTQTLGHAPSAPELAAHLDVDTGQILEMMESTGSTRPLSLDLPVSGADDEQTLGDTVGAEDPRLDLVDDRATLQAIIARLPEREQRILSLRFYGNQSQSEIALEVGLSQMHVSRLLRHSLDYLHRHLTDR</sequence>
<protein>
    <recommendedName>
        <fullName evidence="5">STAS domain-containing protein</fullName>
    </recommendedName>
</protein>
<dbReference type="GO" id="GO:0006352">
    <property type="term" value="P:DNA-templated transcription initiation"/>
    <property type="evidence" value="ECO:0007669"/>
    <property type="project" value="InterPro"/>
</dbReference>
<evidence type="ECO:0000256" key="4">
    <source>
        <dbReference type="ARBA" id="ARBA00023163"/>
    </source>
</evidence>
<comment type="caution">
    <text evidence="6">The sequence shown here is derived from an EMBL/GenBank/DDBJ whole genome shotgun (WGS) entry which is preliminary data.</text>
</comment>
<dbReference type="InterPro" id="IPR000943">
    <property type="entry name" value="RNA_pol_sigma70"/>
</dbReference>
<organism evidence="6 7">
    <name type="scientific">Dactylosporangium siamense</name>
    <dbReference type="NCBI Taxonomy" id="685454"/>
    <lineage>
        <taxon>Bacteria</taxon>
        <taxon>Bacillati</taxon>
        <taxon>Actinomycetota</taxon>
        <taxon>Actinomycetes</taxon>
        <taxon>Micromonosporales</taxon>
        <taxon>Micromonosporaceae</taxon>
        <taxon>Dactylosporangium</taxon>
    </lineage>
</organism>
<name>A0A919PFL8_9ACTN</name>
<dbReference type="PRINTS" id="PR00046">
    <property type="entry name" value="SIGMA70FCT"/>
</dbReference>
<dbReference type="NCBIfam" id="TIGR02980">
    <property type="entry name" value="SigBFG"/>
    <property type="match status" value="1"/>
</dbReference>
<dbReference type="InterPro" id="IPR013324">
    <property type="entry name" value="RNA_pol_sigma_r3/r4-like"/>
</dbReference>
<dbReference type="Pfam" id="PF01740">
    <property type="entry name" value="STAS"/>
    <property type="match status" value="1"/>
</dbReference>
<keyword evidence="1" id="KW-0805">Transcription regulation</keyword>
<dbReference type="InterPro" id="IPR002645">
    <property type="entry name" value="STAS_dom"/>
</dbReference>
<dbReference type="PANTHER" id="PTHR30385">
    <property type="entry name" value="SIGMA FACTOR F FLAGELLAR"/>
    <property type="match status" value="1"/>
</dbReference>
<evidence type="ECO:0000313" key="6">
    <source>
        <dbReference type="EMBL" id="GIG43950.1"/>
    </source>
</evidence>
<dbReference type="PROSITE" id="PS50801">
    <property type="entry name" value="STAS"/>
    <property type="match status" value="1"/>
</dbReference>
<reference evidence="6" key="1">
    <citation type="submission" date="2021-01" db="EMBL/GenBank/DDBJ databases">
        <title>Whole genome shotgun sequence of Dactylosporangium siamense NBRC 106093.</title>
        <authorList>
            <person name="Komaki H."/>
            <person name="Tamura T."/>
        </authorList>
    </citation>
    <scope>NUCLEOTIDE SEQUENCE</scope>
    <source>
        <strain evidence="6">NBRC 106093</strain>
    </source>
</reference>
<dbReference type="EMBL" id="BONQ01000029">
    <property type="protein sequence ID" value="GIG43950.1"/>
    <property type="molecule type" value="Genomic_DNA"/>
</dbReference>
<dbReference type="PANTHER" id="PTHR30385:SF4">
    <property type="entry name" value="RNA POLYMERASE SIGMA-E FACTOR"/>
    <property type="match status" value="1"/>
</dbReference>
<dbReference type="AlphaFoldDB" id="A0A919PFL8"/>
<dbReference type="GO" id="GO:0016987">
    <property type="term" value="F:sigma factor activity"/>
    <property type="evidence" value="ECO:0007669"/>
    <property type="project" value="UniProtKB-KW"/>
</dbReference>
<dbReference type="InterPro" id="IPR007624">
    <property type="entry name" value="RNA_pol_sigma70_r3"/>
</dbReference>
<evidence type="ECO:0000256" key="1">
    <source>
        <dbReference type="ARBA" id="ARBA00023015"/>
    </source>
</evidence>
<dbReference type="Proteomes" id="UP000660611">
    <property type="component" value="Unassembled WGS sequence"/>
</dbReference>
<dbReference type="InterPro" id="IPR036513">
    <property type="entry name" value="STAS_dom_sf"/>
</dbReference>
<dbReference type="InterPro" id="IPR007630">
    <property type="entry name" value="RNA_pol_sigma70_r4"/>
</dbReference>
<dbReference type="InterPro" id="IPR014322">
    <property type="entry name" value="RNA_pol_sigma-B/F/G"/>
</dbReference>
<dbReference type="NCBIfam" id="TIGR02937">
    <property type="entry name" value="sigma70-ECF"/>
    <property type="match status" value="1"/>
</dbReference>
<dbReference type="CDD" id="cd06171">
    <property type="entry name" value="Sigma70_r4"/>
    <property type="match status" value="1"/>
</dbReference>
<evidence type="ECO:0000259" key="5">
    <source>
        <dbReference type="PROSITE" id="PS50801"/>
    </source>
</evidence>
<dbReference type="SUPFAM" id="SSF88946">
    <property type="entry name" value="Sigma2 domain of RNA polymerase sigma factors"/>
    <property type="match status" value="1"/>
</dbReference>
<dbReference type="InterPro" id="IPR007627">
    <property type="entry name" value="RNA_pol_sigma70_r2"/>
</dbReference>
<keyword evidence="2" id="KW-0731">Sigma factor</keyword>
<keyword evidence="4" id="KW-0804">Transcription</keyword>
<dbReference type="GO" id="GO:0003677">
    <property type="term" value="F:DNA binding"/>
    <property type="evidence" value="ECO:0007669"/>
    <property type="project" value="UniProtKB-KW"/>
</dbReference>
<proteinExistence type="predicted"/>
<dbReference type="Gene3D" id="1.20.120.1810">
    <property type="match status" value="1"/>
</dbReference>
<dbReference type="RefSeq" id="WP_203845799.1">
    <property type="nucleotide sequence ID" value="NZ_BAAAVW010000006.1"/>
</dbReference>
<dbReference type="SUPFAM" id="SSF52091">
    <property type="entry name" value="SpoIIaa-like"/>
    <property type="match status" value="1"/>
</dbReference>
<keyword evidence="7" id="KW-1185">Reference proteome</keyword>
<dbReference type="InterPro" id="IPR036388">
    <property type="entry name" value="WH-like_DNA-bd_sf"/>
</dbReference>
<dbReference type="Pfam" id="PF04542">
    <property type="entry name" value="Sigma70_r2"/>
    <property type="match status" value="1"/>
</dbReference>
<evidence type="ECO:0000313" key="7">
    <source>
        <dbReference type="Proteomes" id="UP000660611"/>
    </source>
</evidence>
<evidence type="ECO:0000256" key="3">
    <source>
        <dbReference type="ARBA" id="ARBA00023125"/>
    </source>
</evidence>
<dbReference type="Gene3D" id="1.10.10.10">
    <property type="entry name" value="Winged helix-like DNA-binding domain superfamily/Winged helix DNA-binding domain"/>
    <property type="match status" value="2"/>
</dbReference>
<dbReference type="InterPro" id="IPR014284">
    <property type="entry name" value="RNA_pol_sigma-70_dom"/>
</dbReference>
<feature type="domain" description="STAS" evidence="5">
    <location>
        <begin position="3"/>
        <end position="99"/>
    </location>
</feature>